<keyword evidence="1" id="KW-0812">Transmembrane</keyword>
<feature type="transmembrane region" description="Helical" evidence="1">
    <location>
        <begin position="70"/>
        <end position="90"/>
    </location>
</feature>
<evidence type="ECO:0000313" key="3">
    <source>
        <dbReference type="Proteomes" id="UP001163203"/>
    </source>
</evidence>
<sequence>MHADLGTDPVPRESGMAVFRPEVGRPGAEEPLIPPLVAASARRTRRLAVWLPPFVAFVFLPLFLGGEDVLLLVAQVIFTAVLLAVWYSFLKVTPRARRRLLQSPVREIVLGDGDLLETRYALWMRLAGEAGDRWYALRPGGVVRDFLATERRLFVLGPDDSGRALVHLPGYVAPLIVRTRREPARGAKPVAALPRRFGAPKDDRILRTYVRHQQVTGLAFSVTLLLLLSWLTLSSLSGPAAVNTPSGWWLIAMDLVALLALVRFMARLARFGKASHAITWTPLAVTFDVALPRGKRIVSLSCRVLLPDGKQRKARLFMTTVDLAAAAYLSGQLWVIGAPQQGNLLIGLPGFPGTGLAKLGRLA</sequence>
<keyword evidence="1" id="KW-1133">Transmembrane helix</keyword>
<organism evidence="2 3">
    <name type="scientific">Amycolatopsis cynarae</name>
    <dbReference type="NCBI Taxonomy" id="2995223"/>
    <lineage>
        <taxon>Bacteria</taxon>
        <taxon>Bacillati</taxon>
        <taxon>Actinomycetota</taxon>
        <taxon>Actinomycetes</taxon>
        <taxon>Pseudonocardiales</taxon>
        <taxon>Pseudonocardiaceae</taxon>
        <taxon>Amycolatopsis</taxon>
    </lineage>
</organism>
<evidence type="ECO:0008006" key="4">
    <source>
        <dbReference type="Google" id="ProtNLM"/>
    </source>
</evidence>
<feature type="transmembrane region" description="Helical" evidence="1">
    <location>
        <begin position="47"/>
        <end position="64"/>
    </location>
</feature>
<evidence type="ECO:0000256" key="1">
    <source>
        <dbReference type="SAM" id="Phobius"/>
    </source>
</evidence>
<accession>A0ABY7B2C4</accession>
<feature type="transmembrane region" description="Helical" evidence="1">
    <location>
        <begin position="215"/>
        <end position="236"/>
    </location>
</feature>
<proteinExistence type="predicted"/>
<gene>
    <name evidence="2" type="ORF">ORV05_01105</name>
</gene>
<feature type="transmembrane region" description="Helical" evidence="1">
    <location>
        <begin position="248"/>
        <end position="266"/>
    </location>
</feature>
<keyword evidence="1" id="KW-0472">Membrane</keyword>
<dbReference type="EMBL" id="CP113836">
    <property type="protein sequence ID" value="WAL66452.1"/>
    <property type="molecule type" value="Genomic_DNA"/>
</dbReference>
<protein>
    <recommendedName>
        <fullName evidence="4">PH domain-containing protein</fullName>
    </recommendedName>
</protein>
<reference evidence="2" key="1">
    <citation type="submission" date="2022-11" db="EMBL/GenBank/DDBJ databases">
        <authorList>
            <person name="Mo P."/>
        </authorList>
    </citation>
    <scope>NUCLEOTIDE SEQUENCE</scope>
    <source>
        <strain evidence="2">HUAS 11-8</strain>
    </source>
</reference>
<dbReference type="RefSeq" id="WP_268756586.1">
    <property type="nucleotide sequence ID" value="NZ_CP113836.1"/>
</dbReference>
<evidence type="ECO:0000313" key="2">
    <source>
        <dbReference type="EMBL" id="WAL66452.1"/>
    </source>
</evidence>
<name>A0ABY7B2C4_9PSEU</name>
<keyword evidence="3" id="KW-1185">Reference proteome</keyword>
<dbReference type="Proteomes" id="UP001163203">
    <property type="component" value="Chromosome"/>
</dbReference>